<dbReference type="EMBL" id="JAHRIO010090125">
    <property type="protein sequence ID" value="MEQ2187371.1"/>
    <property type="molecule type" value="Genomic_DNA"/>
</dbReference>
<evidence type="ECO:0000256" key="1">
    <source>
        <dbReference type="SAM" id="MobiDB-lite"/>
    </source>
</evidence>
<proteinExistence type="predicted"/>
<gene>
    <name evidence="2" type="ORF">GOODEAATRI_004043</name>
</gene>
<reference evidence="2 3" key="1">
    <citation type="submission" date="2021-06" db="EMBL/GenBank/DDBJ databases">
        <authorList>
            <person name="Palmer J.M."/>
        </authorList>
    </citation>
    <scope>NUCLEOTIDE SEQUENCE [LARGE SCALE GENOMIC DNA]</scope>
    <source>
        <strain evidence="2 3">GA_2019</strain>
        <tissue evidence="2">Muscle</tissue>
    </source>
</reference>
<evidence type="ECO:0000313" key="3">
    <source>
        <dbReference type="Proteomes" id="UP001476798"/>
    </source>
</evidence>
<organism evidence="2 3">
    <name type="scientific">Goodea atripinnis</name>
    <dbReference type="NCBI Taxonomy" id="208336"/>
    <lineage>
        <taxon>Eukaryota</taxon>
        <taxon>Metazoa</taxon>
        <taxon>Chordata</taxon>
        <taxon>Craniata</taxon>
        <taxon>Vertebrata</taxon>
        <taxon>Euteleostomi</taxon>
        <taxon>Actinopterygii</taxon>
        <taxon>Neopterygii</taxon>
        <taxon>Teleostei</taxon>
        <taxon>Neoteleostei</taxon>
        <taxon>Acanthomorphata</taxon>
        <taxon>Ovalentaria</taxon>
        <taxon>Atherinomorphae</taxon>
        <taxon>Cyprinodontiformes</taxon>
        <taxon>Goodeidae</taxon>
        <taxon>Goodea</taxon>
    </lineage>
</organism>
<evidence type="ECO:0000313" key="2">
    <source>
        <dbReference type="EMBL" id="MEQ2187371.1"/>
    </source>
</evidence>
<keyword evidence="3" id="KW-1185">Reference proteome</keyword>
<accession>A0ABV0PVJ0</accession>
<sequence length="77" mass="8108">EQNLDMKSVFFSILPIQSGKEPEASGGPVQQQGAWQASPLNQSIQRKVTMMGQQQTGPGGTPQASRGGLGDAPQSRV</sequence>
<dbReference type="Proteomes" id="UP001476798">
    <property type="component" value="Unassembled WGS sequence"/>
</dbReference>
<feature type="region of interest" description="Disordered" evidence="1">
    <location>
        <begin position="18"/>
        <end position="77"/>
    </location>
</feature>
<comment type="caution">
    <text evidence="2">The sequence shown here is derived from an EMBL/GenBank/DDBJ whole genome shotgun (WGS) entry which is preliminary data.</text>
</comment>
<feature type="non-terminal residue" evidence="2">
    <location>
        <position position="1"/>
    </location>
</feature>
<feature type="compositionally biased region" description="Polar residues" evidence="1">
    <location>
        <begin position="28"/>
        <end position="46"/>
    </location>
</feature>
<name>A0ABV0PVJ0_9TELE</name>
<protein>
    <submittedName>
        <fullName evidence="2">Uncharacterized protein</fullName>
    </submittedName>
</protein>